<keyword evidence="1" id="KW-0472">Membrane</keyword>
<organism evidence="2 3">
    <name type="scientific">Polymorphum gilvum (strain LMG 25793 / CGMCC 1.9160 / SL003B-26A1)</name>
    <dbReference type="NCBI Taxonomy" id="991905"/>
    <lineage>
        <taxon>Bacteria</taxon>
        <taxon>Pseudomonadati</taxon>
        <taxon>Pseudomonadota</taxon>
        <taxon>Alphaproteobacteria</taxon>
        <taxon>Rhodobacterales</taxon>
        <taxon>Paracoccaceae</taxon>
        <taxon>Polymorphum</taxon>
    </lineage>
</organism>
<dbReference type="OrthoDB" id="5195601at2"/>
<name>F2IZZ3_POLGS</name>
<dbReference type="KEGG" id="pgv:SL003B_3406"/>
<feature type="transmembrane region" description="Helical" evidence="1">
    <location>
        <begin position="43"/>
        <end position="62"/>
    </location>
</feature>
<protein>
    <submittedName>
        <fullName evidence="2">Probable transmembrane protein</fullName>
    </submittedName>
</protein>
<dbReference type="eggNOG" id="COG1018">
    <property type="taxonomic scope" value="Bacteria"/>
</dbReference>
<keyword evidence="3" id="KW-1185">Reference proteome</keyword>
<dbReference type="STRING" id="991905.SL003B_3406"/>
<proteinExistence type="predicted"/>
<dbReference type="HOGENOM" id="CLU_144109_0_0_5"/>
<feature type="transmembrane region" description="Helical" evidence="1">
    <location>
        <begin position="83"/>
        <end position="103"/>
    </location>
</feature>
<dbReference type="EMBL" id="CP002568">
    <property type="protein sequence ID" value="ADZ71828.1"/>
    <property type="molecule type" value="Genomic_DNA"/>
</dbReference>
<accession>F2IZZ3</accession>
<dbReference type="AlphaFoldDB" id="F2IZZ3"/>
<reference evidence="2 3" key="1">
    <citation type="journal article" date="2011" name="J. Bacteriol.">
        <title>Complete genome sequence of Polymorphum gilvum SL003B-26A1T, a crude oil-degrading bacterium from oil-polluted saline soil.</title>
        <authorList>
            <person name="Li S.G."/>
            <person name="Tang Y.Q."/>
            <person name="Nie Y."/>
            <person name="Cai M."/>
            <person name="Wu X.L."/>
        </authorList>
    </citation>
    <scope>NUCLEOTIDE SEQUENCE [LARGE SCALE GENOMIC DNA]</scope>
    <source>
        <strain evidence="3">LMG 25793 / CGMCC 1.9160 / SL003B-26A1</strain>
    </source>
</reference>
<keyword evidence="1" id="KW-1133">Transmembrane helix</keyword>
<keyword evidence="1 2" id="KW-0812">Transmembrane</keyword>
<feature type="transmembrane region" description="Helical" evidence="1">
    <location>
        <begin position="109"/>
        <end position="131"/>
    </location>
</feature>
<evidence type="ECO:0000313" key="3">
    <source>
        <dbReference type="Proteomes" id="UP000008130"/>
    </source>
</evidence>
<evidence type="ECO:0000313" key="2">
    <source>
        <dbReference type="EMBL" id="ADZ71828.1"/>
    </source>
</evidence>
<gene>
    <name evidence="2" type="ordered locus">SL003B_3406</name>
</gene>
<dbReference type="RefSeq" id="WP_013654137.1">
    <property type="nucleotide sequence ID" value="NC_015259.1"/>
</dbReference>
<evidence type="ECO:0000256" key="1">
    <source>
        <dbReference type="SAM" id="Phobius"/>
    </source>
</evidence>
<dbReference type="Proteomes" id="UP000008130">
    <property type="component" value="Chromosome"/>
</dbReference>
<sequence>MKSKLHAAAGGLALTTIALFWISTVVAELFGTPADIALVKTRILTGMAVLIPAMIAAGASGFSLGARWRGPLVERKKRRMKAVAVNGLLVLLPSAVFLASKAQAEAFDAWFFAVQGLELAAGAVNVALLGLNMRDGLAMSAGRRRSGA</sequence>